<dbReference type="PANTHER" id="PTHR45820:SF4">
    <property type="entry name" value="ZINC TRANSPORTER 63C, ISOFORM F"/>
    <property type="match status" value="1"/>
</dbReference>
<dbReference type="EMBL" id="CAJPEX010000896">
    <property type="protein sequence ID" value="CAG0917554.1"/>
    <property type="molecule type" value="Genomic_DNA"/>
</dbReference>
<dbReference type="GO" id="GO:0016020">
    <property type="term" value="C:membrane"/>
    <property type="evidence" value="ECO:0007669"/>
    <property type="project" value="UniProtKB-SubCell"/>
</dbReference>
<comment type="similarity">
    <text evidence="2">Belongs to the cation diffusion facilitator (CDF) transporter (TC 2.A.4) family. SLC30A subfamily.</text>
</comment>
<dbReference type="InterPro" id="IPR058533">
    <property type="entry name" value="Cation_efflux_TM"/>
</dbReference>
<dbReference type="InterPro" id="IPR002524">
    <property type="entry name" value="Cation_efflux"/>
</dbReference>
<evidence type="ECO:0000256" key="5">
    <source>
        <dbReference type="ARBA" id="ARBA00022833"/>
    </source>
</evidence>
<dbReference type="Pfam" id="PF16916">
    <property type="entry name" value="ZT_dimer"/>
    <property type="match status" value="1"/>
</dbReference>
<keyword evidence="3" id="KW-0813">Transport</keyword>
<dbReference type="NCBIfam" id="TIGR01297">
    <property type="entry name" value="CDF"/>
    <property type="match status" value="1"/>
</dbReference>
<dbReference type="Proteomes" id="UP000678499">
    <property type="component" value="Unassembled WGS sequence"/>
</dbReference>
<evidence type="ECO:0000259" key="9">
    <source>
        <dbReference type="Pfam" id="PF01545"/>
    </source>
</evidence>
<proteinExistence type="inferred from homology"/>
<evidence type="ECO:0000256" key="3">
    <source>
        <dbReference type="ARBA" id="ARBA00022448"/>
    </source>
</evidence>
<feature type="domain" description="Cation efflux protein cytoplasmic" evidence="10">
    <location>
        <begin position="236"/>
        <end position="308"/>
    </location>
</feature>
<feature type="transmembrane region" description="Helical" evidence="8">
    <location>
        <begin position="34"/>
        <end position="55"/>
    </location>
</feature>
<feature type="transmembrane region" description="Helical" evidence="8">
    <location>
        <begin position="207"/>
        <end position="225"/>
    </location>
</feature>
<dbReference type="SUPFAM" id="SSF161111">
    <property type="entry name" value="Cation efflux protein transmembrane domain-like"/>
    <property type="match status" value="1"/>
</dbReference>
<dbReference type="InterPro" id="IPR036837">
    <property type="entry name" value="Cation_efflux_CTD_sf"/>
</dbReference>
<dbReference type="InterPro" id="IPR027470">
    <property type="entry name" value="Cation_efflux_CTD"/>
</dbReference>
<keyword evidence="12" id="KW-1185">Reference proteome</keyword>
<keyword evidence="6 8" id="KW-1133">Transmembrane helix</keyword>
<accession>A0A7R9GE14</accession>
<keyword evidence="5" id="KW-0862">Zinc</keyword>
<feature type="transmembrane region" description="Helical" evidence="8">
    <location>
        <begin position="172"/>
        <end position="195"/>
    </location>
</feature>
<dbReference type="PANTHER" id="PTHR45820">
    <property type="entry name" value="FI23527P1"/>
    <property type="match status" value="1"/>
</dbReference>
<dbReference type="GO" id="GO:0005385">
    <property type="term" value="F:zinc ion transmembrane transporter activity"/>
    <property type="evidence" value="ECO:0007669"/>
    <property type="project" value="TreeGrafter"/>
</dbReference>
<dbReference type="GO" id="GO:0010312">
    <property type="term" value="P:detoxification of zinc ion"/>
    <property type="evidence" value="ECO:0007669"/>
    <property type="project" value="TreeGrafter"/>
</dbReference>
<dbReference type="GO" id="GO:0006882">
    <property type="term" value="P:intracellular zinc ion homeostasis"/>
    <property type="evidence" value="ECO:0007669"/>
    <property type="project" value="TreeGrafter"/>
</dbReference>
<evidence type="ECO:0000259" key="10">
    <source>
        <dbReference type="Pfam" id="PF16916"/>
    </source>
</evidence>
<evidence type="ECO:0000256" key="4">
    <source>
        <dbReference type="ARBA" id="ARBA00022692"/>
    </source>
</evidence>
<name>A0A7R9GE14_9CRUS</name>
<evidence type="ECO:0000256" key="8">
    <source>
        <dbReference type="SAM" id="Phobius"/>
    </source>
</evidence>
<evidence type="ECO:0000256" key="2">
    <source>
        <dbReference type="ARBA" id="ARBA00008873"/>
    </source>
</evidence>
<dbReference type="Pfam" id="PF01545">
    <property type="entry name" value="Cation_efflux"/>
    <property type="match status" value="1"/>
</dbReference>
<dbReference type="Gene3D" id="1.20.1510.10">
    <property type="entry name" value="Cation efflux protein transmembrane domain"/>
    <property type="match status" value="1"/>
</dbReference>
<evidence type="ECO:0000256" key="1">
    <source>
        <dbReference type="ARBA" id="ARBA00004141"/>
    </source>
</evidence>
<evidence type="ECO:0000256" key="6">
    <source>
        <dbReference type="ARBA" id="ARBA00022989"/>
    </source>
</evidence>
<feature type="domain" description="Cation efflux protein transmembrane" evidence="9">
    <location>
        <begin position="23"/>
        <end position="232"/>
    </location>
</feature>
<evidence type="ECO:0000313" key="11">
    <source>
        <dbReference type="EMBL" id="CAD7277402.1"/>
    </source>
</evidence>
<reference evidence="11" key="1">
    <citation type="submission" date="2020-11" db="EMBL/GenBank/DDBJ databases">
        <authorList>
            <person name="Tran Van P."/>
        </authorList>
    </citation>
    <scope>NUCLEOTIDE SEQUENCE</scope>
</reference>
<evidence type="ECO:0000256" key="7">
    <source>
        <dbReference type="ARBA" id="ARBA00023136"/>
    </source>
</evidence>
<keyword evidence="4 8" id="KW-0812">Transmembrane</keyword>
<dbReference type="InterPro" id="IPR027469">
    <property type="entry name" value="Cation_efflux_TMD_sf"/>
</dbReference>
<dbReference type="SUPFAM" id="SSF160240">
    <property type="entry name" value="Cation efflux protein cytoplasmic domain-like"/>
    <property type="match status" value="1"/>
</dbReference>
<organism evidence="11">
    <name type="scientific">Notodromas monacha</name>
    <dbReference type="NCBI Taxonomy" id="399045"/>
    <lineage>
        <taxon>Eukaryota</taxon>
        <taxon>Metazoa</taxon>
        <taxon>Ecdysozoa</taxon>
        <taxon>Arthropoda</taxon>
        <taxon>Crustacea</taxon>
        <taxon>Oligostraca</taxon>
        <taxon>Ostracoda</taxon>
        <taxon>Podocopa</taxon>
        <taxon>Podocopida</taxon>
        <taxon>Cypridocopina</taxon>
        <taxon>Cypridoidea</taxon>
        <taxon>Cyprididae</taxon>
        <taxon>Notodromas</taxon>
    </lineage>
</organism>
<protein>
    <recommendedName>
        <fullName evidence="13">Solute carrier family 30 member 1</fullName>
    </recommendedName>
</protein>
<dbReference type="EMBL" id="OA882933">
    <property type="protein sequence ID" value="CAD7277402.1"/>
    <property type="molecule type" value="Genomic_DNA"/>
</dbReference>
<gene>
    <name evidence="11" type="ORF">NMOB1V02_LOCUS5135</name>
</gene>
<sequence>MGPFRDEFPRIQLSQGGGYNSLRFYSLEKIENPFLVFIVGLVGLGVNLIGLVLFAGHGHHHHGHSHAHSHRTKDSIPTPELVEGLPMRGANAYVLKDGTEVLADLSEDQCEQEYCEEEMRSKNGSYHAQKAAVQKATPENPVIVSVNGMGPASKAKEKDRHKKASNMNMQGVFLHILGDALGSVIVVISAAVVQWTSWQYKHYLDPVLSIVMSLIIIRSTWPLLIESAMVLLQTVPTHIDVQEIEKKLLAIEGVQGVHEFHVWRLTGDRIIASAHITFHSMADYMRIAGRVKRVFHDEGIHSTTIQPEALDIQNNGNTLVQNADKLCTVNCPSENDCATNTCCPPPKIADDR</sequence>
<evidence type="ECO:0008006" key="13">
    <source>
        <dbReference type="Google" id="ProtNLM"/>
    </source>
</evidence>
<comment type="subcellular location">
    <subcellularLocation>
        <location evidence="1">Membrane</location>
        <topology evidence="1">Multi-pass membrane protein</topology>
    </subcellularLocation>
</comment>
<dbReference type="OrthoDB" id="29444at2759"/>
<keyword evidence="7 8" id="KW-0472">Membrane</keyword>
<evidence type="ECO:0000313" key="12">
    <source>
        <dbReference type="Proteomes" id="UP000678499"/>
    </source>
</evidence>
<dbReference type="AlphaFoldDB" id="A0A7R9GE14"/>